<evidence type="ECO:0000256" key="3">
    <source>
        <dbReference type="ARBA" id="ARBA00022827"/>
    </source>
</evidence>
<evidence type="ECO:0000313" key="7">
    <source>
        <dbReference type="Proteomes" id="UP000184267"/>
    </source>
</evidence>
<dbReference type="GO" id="GO:0005737">
    <property type="term" value="C:cytoplasm"/>
    <property type="evidence" value="ECO:0007669"/>
    <property type="project" value="TreeGrafter"/>
</dbReference>
<accession>A0A1M2V8E3</accession>
<organism evidence="6 7">
    <name type="scientific">Trametes pubescens</name>
    <name type="common">White-rot fungus</name>
    <dbReference type="NCBI Taxonomy" id="154538"/>
    <lineage>
        <taxon>Eukaryota</taxon>
        <taxon>Fungi</taxon>
        <taxon>Dikarya</taxon>
        <taxon>Basidiomycota</taxon>
        <taxon>Agaricomycotina</taxon>
        <taxon>Agaricomycetes</taxon>
        <taxon>Polyporales</taxon>
        <taxon>Polyporaceae</taxon>
        <taxon>Trametes</taxon>
    </lineage>
</organism>
<dbReference type="Proteomes" id="UP000184267">
    <property type="component" value="Unassembled WGS sequence"/>
</dbReference>
<gene>
    <name evidence="6" type="ORF">TRAPUB_5460</name>
</gene>
<evidence type="ECO:0000313" key="6">
    <source>
        <dbReference type="EMBL" id="OJT03869.1"/>
    </source>
</evidence>
<dbReference type="OrthoDB" id="202203at2759"/>
<dbReference type="GO" id="GO:0004174">
    <property type="term" value="F:electron-transferring-flavoprotein dehydrogenase activity"/>
    <property type="evidence" value="ECO:0007669"/>
    <property type="project" value="TreeGrafter"/>
</dbReference>
<protein>
    <submittedName>
        <fullName evidence="6">Apoptosis-inducing factor-like protein</fullName>
    </submittedName>
</protein>
<dbReference type="InterPro" id="IPR023753">
    <property type="entry name" value="FAD/NAD-binding_dom"/>
</dbReference>
<dbReference type="EMBL" id="MNAD01001590">
    <property type="protein sequence ID" value="OJT03869.1"/>
    <property type="molecule type" value="Genomic_DNA"/>
</dbReference>
<comment type="caution">
    <text evidence="6">The sequence shown here is derived from an EMBL/GenBank/DDBJ whole genome shotgun (WGS) entry which is preliminary data.</text>
</comment>
<keyword evidence="4" id="KW-0560">Oxidoreductase</keyword>
<reference evidence="6 7" key="1">
    <citation type="submission" date="2016-10" db="EMBL/GenBank/DDBJ databases">
        <title>Genome sequence of the basidiomycete white-rot fungus Trametes pubescens.</title>
        <authorList>
            <person name="Makela M.R."/>
            <person name="Granchi Z."/>
            <person name="Peng M."/>
            <person name="De Vries R.P."/>
            <person name="Grigoriev I."/>
            <person name="Riley R."/>
            <person name="Hilden K."/>
        </authorList>
    </citation>
    <scope>NUCLEOTIDE SEQUENCE [LARGE SCALE GENOMIC DNA]</scope>
    <source>
        <strain evidence="6 7">FBCC735</strain>
    </source>
</reference>
<evidence type="ECO:0000256" key="2">
    <source>
        <dbReference type="ARBA" id="ARBA00022630"/>
    </source>
</evidence>
<dbReference type="OMA" id="VDANFTN"/>
<proteinExistence type="inferred from homology"/>
<keyword evidence="2" id="KW-0285">Flavoprotein</keyword>
<keyword evidence="3" id="KW-0274">FAD</keyword>
<dbReference type="Pfam" id="PF07992">
    <property type="entry name" value="Pyr_redox_2"/>
    <property type="match status" value="1"/>
</dbReference>
<comment type="similarity">
    <text evidence="1">Belongs to the FAD-dependent oxidoreductase family.</text>
</comment>
<sequence length="377" mass="41296">MTEKSKKNVVILGGGWAGTLIARELSGKLDSAEYSVVLVNDRPFFIHLIAGARLTVTSEDKLNIREDSSLVPFDKLFLNGNGTVKIGKVASIVEEVPGKGGEVVLREGERIPYAALVIATGNSWAGPIDFPETDADVRAHINSWRNKYEKASHVVIIGGGPLGLETAGEVIDTWPHKKVTVIHHREQLINDGWPEKFRKDIERRWSLRKVSFILGDGLDVPPEGTIGVTTHKGKHIPDADLVIQAYGSRPNSSFLKTFDEGVLTSYGAVRVDEHLELPGHPGVFAAGDVTDIQETKQASKAHRHIPIIVENIISFLQGAPSNRVYKGLPKALVITLGKNGGCGYYDILWGVLVGNFLVKWLLARTLHVKKSRAMRGY</sequence>
<evidence type="ECO:0000256" key="4">
    <source>
        <dbReference type="ARBA" id="ARBA00023002"/>
    </source>
</evidence>
<dbReference type="PANTHER" id="PTHR43735:SF3">
    <property type="entry name" value="FERROPTOSIS SUPPRESSOR PROTEIN 1"/>
    <property type="match status" value="1"/>
</dbReference>
<dbReference type="GO" id="GO:0050660">
    <property type="term" value="F:flavin adenine dinucleotide binding"/>
    <property type="evidence" value="ECO:0007669"/>
    <property type="project" value="TreeGrafter"/>
</dbReference>
<evidence type="ECO:0000256" key="1">
    <source>
        <dbReference type="ARBA" id="ARBA00006442"/>
    </source>
</evidence>
<dbReference type="PRINTS" id="PR00368">
    <property type="entry name" value="FADPNR"/>
</dbReference>
<dbReference type="InterPro" id="IPR036188">
    <property type="entry name" value="FAD/NAD-bd_sf"/>
</dbReference>
<dbReference type="SUPFAM" id="SSF51905">
    <property type="entry name" value="FAD/NAD(P)-binding domain"/>
    <property type="match status" value="1"/>
</dbReference>
<dbReference type="Gene3D" id="3.50.50.100">
    <property type="match status" value="1"/>
</dbReference>
<name>A0A1M2V8E3_TRAPU</name>
<keyword evidence="7" id="KW-1185">Reference proteome</keyword>
<dbReference type="STRING" id="154538.A0A1M2V8E3"/>
<dbReference type="AlphaFoldDB" id="A0A1M2V8E3"/>
<dbReference type="PRINTS" id="PR00469">
    <property type="entry name" value="PNDRDTASEII"/>
</dbReference>
<evidence type="ECO:0000259" key="5">
    <source>
        <dbReference type="Pfam" id="PF07992"/>
    </source>
</evidence>
<dbReference type="PANTHER" id="PTHR43735">
    <property type="entry name" value="APOPTOSIS-INDUCING FACTOR 1"/>
    <property type="match status" value="1"/>
</dbReference>
<feature type="domain" description="FAD/NAD(P)-binding" evidence="5">
    <location>
        <begin position="8"/>
        <end position="303"/>
    </location>
</feature>